<dbReference type="NCBIfam" id="TIGR01262">
    <property type="entry name" value="maiA"/>
    <property type="match status" value="1"/>
</dbReference>
<protein>
    <submittedName>
        <fullName evidence="4">Maleylacetoacetate isomerase</fullName>
        <ecNumber evidence="4">5.2.1.2</ecNumber>
    </submittedName>
</protein>
<dbReference type="InterPro" id="IPR005955">
    <property type="entry name" value="GST_Zeta"/>
</dbReference>
<dbReference type="Pfam" id="PF13410">
    <property type="entry name" value="GST_C_2"/>
    <property type="match status" value="1"/>
</dbReference>
<dbReference type="InterPro" id="IPR004045">
    <property type="entry name" value="Glutathione_S-Trfase_N"/>
</dbReference>
<accession>A0ABS1F4X8</accession>
<dbReference type="Gene3D" id="1.20.1050.10">
    <property type="match status" value="1"/>
</dbReference>
<dbReference type="InterPro" id="IPR036249">
    <property type="entry name" value="Thioredoxin-like_sf"/>
</dbReference>
<evidence type="ECO:0000313" key="5">
    <source>
        <dbReference type="Proteomes" id="UP000652760"/>
    </source>
</evidence>
<keyword evidence="4" id="KW-0413">Isomerase</keyword>
<sequence length="211" mass="22517">MKLFEDRISSAVAHVRIVLAMKGIEVESVPIAILGEEARNRSADYLAINPQGLVPALLTDDGALITQSLAIIEYLDERFPEPALLPADPAERALARSIALVVASDIHPLLPPRVAQRLGAIPGTDPTTVAAWNRHWIEEGLSAVEALLSRQQPGPFAVGSAPSIADIVLFPQLVGAERVGLSFNQWPRIAAVVPTLRSIPAFAANAPLPRS</sequence>
<dbReference type="GO" id="GO:0016034">
    <property type="term" value="F:maleylacetoacetate isomerase activity"/>
    <property type="evidence" value="ECO:0007669"/>
    <property type="project" value="UniProtKB-EC"/>
</dbReference>
<dbReference type="InterPro" id="IPR036282">
    <property type="entry name" value="Glutathione-S-Trfase_C_sf"/>
</dbReference>
<dbReference type="InterPro" id="IPR040079">
    <property type="entry name" value="Glutathione_S-Trfase"/>
</dbReference>
<comment type="caution">
    <text evidence="4">The sequence shown here is derived from an EMBL/GenBank/DDBJ whole genome shotgun (WGS) entry which is preliminary data.</text>
</comment>
<dbReference type="SFLD" id="SFLDS00019">
    <property type="entry name" value="Glutathione_Transferase_(cytos"/>
    <property type="match status" value="1"/>
</dbReference>
<evidence type="ECO:0000259" key="2">
    <source>
        <dbReference type="PROSITE" id="PS50404"/>
    </source>
</evidence>
<evidence type="ECO:0000256" key="1">
    <source>
        <dbReference type="ARBA" id="ARBA00010007"/>
    </source>
</evidence>
<evidence type="ECO:0000259" key="3">
    <source>
        <dbReference type="PROSITE" id="PS50405"/>
    </source>
</evidence>
<dbReference type="PANTHER" id="PTHR42673:SF4">
    <property type="entry name" value="MALEYLACETOACETATE ISOMERASE"/>
    <property type="match status" value="1"/>
</dbReference>
<dbReference type="PROSITE" id="PS50404">
    <property type="entry name" value="GST_NTER"/>
    <property type="match status" value="1"/>
</dbReference>
<keyword evidence="5" id="KW-1185">Reference proteome</keyword>
<name>A0ABS1F4X8_9PROT</name>
<reference evidence="5" key="1">
    <citation type="submission" date="2021-01" db="EMBL/GenBank/DDBJ databases">
        <title>Genome public.</title>
        <authorList>
            <person name="Liu C."/>
            <person name="Sun Q."/>
        </authorList>
    </citation>
    <scope>NUCLEOTIDE SEQUENCE [LARGE SCALE GENOMIC DNA]</scope>
    <source>
        <strain evidence="5">YIM B02556</strain>
    </source>
</reference>
<organism evidence="4 5">
    <name type="scientific">Azospirillum endophyticum</name>
    <dbReference type="NCBI Taxonomy" id="2800326"/>
    <lineage>
        <taxon>Bacteria</taxon>
        <taxon>Pseudomonadati</taxon>
        <taxon>Pseudomonadota</taxon>
        <taxon>Alphaproteobacteria</taxon>
        <taxon>Rhodospirillales</taxon>
        <taxon>Azospirillaceae</taxon>
        <taxon>Azospirillum</taxon>
    </lineage>
</organism>
<dbReference type="SUPFAM" id="SSF47616">
    <property type="entry name" value="GST C-terminal domain-like"/>
    <property type="match status" value="1"/>
</dbReference>
<gene>
    <name evidence="4" type="primary">maiA</name>
    <name evidence="4" type="ORF">JHL17_13680</name>
</gene>
<feature type="domain" description="GST N-terminal" evidence="2">
    <location>
        <begin position="1"/>
        <end position="83"/>
    </location>
</feature>
<dbReference type="Proteomes" id="UP000652760">
    <property type="component" value="Unassembled WGS sequence"/>
</dbReference>
<proteinExistence type="inferred from homology"/>
<dbReference type="SFLD" id="SFLDG00358">
    <property type="entry name" value="Main_(cytGST)"/>
    <property type="match status" value="1"/>
</dbReference>
<dbReference type="PANTHER" id="PTHR42673">
    <property type="entry name" value="MALEYLACETOACETATE ISOMERASE"/>
    <property type="match status" value="1"/>
</dbReference>
<dbReference type="InterPro" id="IPR010987">
    <property type="entry name" value="Glutathione-S-Trfase_C-like"/>
</dbReference>
<comment type="similarity">
    <text evidence="1">Belongs to the GST superfamily. Zeta family.</text>
</comment>
<dbReference type="Pfam" id="PF13417">
    <property type="entry name" value="GST_N_3"/>
    <property type="match status" value="1"/>
</dbReference>
<dbReference type="Gene3D" id="3.40.30.10">
    <property type="entry name" value="Glutaredoxin"/>
    <property type="match status" value="1"/>
</dbReference>
<dbReference type="EMBL" id="JAENHM010000044">
    <property type="protein sequence ID" value="MBK1838465.1"/>
    <property type="molecule type" value="Genomic_DNA"/>
</dbReference>
<dbReference type="SUPFAM" id="SSF52833">
    <property type="entry name" value="Thioredoxin-like"/>
    <property type="match status" value="1"/>
</dbReference>
<evidence type="ECO:0000313" key="4">
    <source>
        <dbReference type="EMBL" id="MBK1838465.1"/>
    </source>
</evidence>
<feature type="domain" description="GST C-terminal" evidence="3">
    <location>
        <begin position="88"/>
        <end position="211"/>
    </location>
</feature>
<dbReference type="RefSeq" id="WP_200193974.1">
    <property type="nucleotide sequence ID" value="NZ_JAENHM010000044.1"/>
</dbReference>
<dbReference type="PROSITE" id="PS50405">
    <property type="entry name" value="GST_CTER"/>
    <property type="match status" value="1"/>
</dbReference>
<dbReference type="EC" id="5.2.1.2" evidence="4"/>